<keyword evidence="3" id="KW-1185">Reference proteome</keyword>
<dbReference type="InterPro" id="IPR025476">
    <property type="entry name" value="Helitron_helicase-like"/>
</dbReference>
<sequence length="115" mass="13259">MDSVSIGETEGGKIGHRIYLPASFIGGPRDMKHRYIDAMALVQKYGKPDLFLTMTCNTMWKEIQENLKYKEQAQDRPDLVSRVFRAKLKMLKSEITKKQIFGPVIACVYVIEFQK</sequence>
<evidence type="ECO:0000313" key="2">
    <source>
        <dbReference type="EMBL" id="KAL3516948.1"/>
    </source>
</evidence>
<dbReference type="Proteomes" id="UP001630127">
    <property type="component" value="Unassembled WGS sequence"/>
</dbReference>
<comment type="caution">
    <text evidence="2">The sequence shown here is derived from an EMBL/GenBank/DDBJ whole genome shotgun (WGS) entry which is preliminary data.</text>
</comment>
<dbReference type="PANTHER" id="PTHR45786">
    <property type="entry name" value="DNA BINDING PROTEIN-LIKE"/>
    <property type="match status" value="1"/>
</dbReference>
<dbReference type="AlphaFoldDB" id="A0ABD2ZGV6"/>
<dbReference type="EMBL" id="JBJUIK010000010">
    <property type="protein sequence ID" value="KAL3516948.1"/>
    <property type="molecule type" value="Genomic_DNA"/>
</dbReference>
<evidence type="ECO:0000313" key="3">
    <source>
        <dbReference type="Proteomes" id="UP001630127"/>
    </source>
</evidence>
<reference evidence="2 3" key="1">
    <citation type="submission" date="2024-11" db="EMBL/GenBank/DDBJ databases">
        <title>A near-complete genome assembly of Cinchona calisaya.</title>
        <authorList>
            <person name="Lian D.C."/>
            <person name="Zhao X.W."/>
            <person name="Wei L."/>
        </authorList>
    </citation>
    <scope>NUCLEOTIDE SEQUENCE [LARGE SCALE GENOMIC DNA]</scope>
    <source>
        <tissue evidence="2">Nenye</tissue>
    </source>
</reference>
<evidence type="ECO:0000259" key="1">
    <source>
        <dbReference type="Pfam" id="PF14214"/>
    </source>
</evidence>
<protein>
    <recommendedName>
        <fullName evidence="1">Helitron helicase-like domain-containing protein</fullName>
    </recommendedName>
</protein>
<feature type="domain" description="Helitron helicase-like" evidence="1">
    <location>
        <begin position="12"/>
        <end position="115"/>
    </location>
</feature>
<proteinExistence type="predicted"/>
<name>A0ABD2ZGV6_9GENT</name>
<organism evidence="2 3">
    <name type="scientific">Cinchona calisaya</name>
    <dbReference type="NCBI Taxonomy" id="153742"/>
    <lineage>
        <taxon>Eukaryota</taxon>
        <taxon>Viridiplantae</taxon>
        <taxon>Streptophyta</taxon>
        <taxon>Embryophyta</taxon>
        <taxon>Tracheophyta</taxon>
        <taxon>Spermatophyta</taxon>
        <taxon>Magnoliopsida</taxon>
        <taxon>eudicotyledons</taxon>
        <taxon>Gunneridae</taxon>
        <taxon>Pentapetalae</taxon>
        <taxon>asterids</taxon>
        <taxon>lamiids</taxon>
        <taxon>Gentianales</taxon>
        <taxon>Rubiaceae</taxon>
        <taxon>Cinchonoideae</taxon>
        <taxon>Cinchoneae</taxon>
        <taxon>Cinchona</taxon>
    </lineage>
</organism>
<dbReference type="Pfam" id="PF14214">
    <property type="entry name" value="Helitron_like_N"/>
    <property type="match status" value="1"/>
</dbReference>
<gene>
    <name evidence="2" type="ORF">ACH5RR_023850</name>
</gene>
<dbReference type="PANTHER" id="PTHR45786:SF75">
    <property type="entry name" value="ATP-DEPENDENT DNA HELICASE"/>
    <property type="match status" value="1"/>
</dbReference>
<accession>A0ABD2ZGV6</accession>